<accession>A0AAD8KE00</accession>
<dbReference type="EMBL" id="JAUHHV010000006">
    <property type="protein sequence ID" value="KAK1420939.1"/>
    <property type="molecule type" value="Genomic_DNA"/>
</dbReference>
<comment type="caution">
    <text evidence="1">The sequence shown here is derived from an EMBL/GenBank/DDBJ whole genome shotgun (WGS) entry which is preliminary data.</text>
</comment>
<keyword evidence="2" id="KW-1185">Reference proteome</keyword>
<sequence>MKIRFFDLYIGSLLLISTGSDPKIRLEGKSYAYDFPFLCLPKSHTLTCDTNTVVQLQPAPDLRRRTSIKLALYRL</sequence>
<reference evidence="1" key="1">
    <citation type="journal article" date="2023" name="bioRxiv">
        <title>Improved chromosome-level genome assembly for marigold (Tagetes erecta).</title>
        <authorList>
            <person name="Jiang F."/>
            <person name="Yuan L."/>
            <person name="Wang S."/>
            <person name="Wang H."/>
            <person name="Xu D."/>
            <person name="Wang A."/>
            <person name="Fan W."/>
        </authorList>
    </citation>
    <scope>NUCLEOTIDE SEQUENCE</scope>
    <source>
        <strain evidence="1">WSJ</strain>
        <tissue evidence="1">Leaf</tissue>
    </source>
</reference>
<evidence type="ECO:0000313" key="2">
    <source>
        <dbReference type="Proteomes" id="UP001229421"/>
    </source>
</evidence>
<dbReference type="Proteomes" id="UP001229421">
    <property type="component" value="Unassembled WGS sequence"/>
</dbReference>
<protein>
    <submittedName>
        <fullName evidence="1">Uncharacterized protein</fullName>
    </submittedName>
</protein>
<proteinExistence type="predicted"/>
<organism evidence="1 2">
    <name type="scientific">Tagetes erecta</name>
    <name type="common">African marigold</name>
    <dbReference type="NCBI Taxonomy" id="13708"/>
    <lineage>
        <taxon>Eukaryota</taxon>
        <taxon>Viridiplantae</taxon>
        <taxon>Streptophyta</taxon>
        <taxon>Embryophyta</taxon>
        <taxon>Tracheophyta</taxon>
        <taxon>Spermatophyta</taxon>
        <taxon>Magnoliopsida</taxon>
        <taxon>eudicotyledons</taxon>
        <taxon>Gunneridae</taxon>
        <taxon>Pentapetalae</taxon>
        <taxon>asterids</taxon>
        <taxon>campanulids</taxon>
        <taxon>Asterales</taxon>
        <taxon>Asteraceae</taxon>
        <taxon>Asteroideae</taxon>
        <taxon>Heliantheae alliance</taxon>
        <taxon>Tageteae</taxon>
        <taxon>Tagetes</taxon>
    </lineage>
</organism>
<gene>
    <name evidence="1" type="ORF">QVD17_22914</name>
</gene>
<evidence type="ECO:0000313" key="1">
    <source>
        <dbReference type="EMBL" id="KAK1420939.1"/>
    </source>
</evidence>
<dbReference type="AlphaFoldDB" id="A0AAD8KE00"/>
<name>A0AAD8KE00_TARER</name>